<dbReference type="EMBL" id="AP018049">
    <property type="protein sequence ID" value="BBA29339.1"/>
    <property type="molecule type" value="Genomic_DNA"/>
</dbReference>
<reference evidence="1 2" key="1">
    <citation type="submission" date="2017-05" db="EMBL/GenBank/DDBJ databases">
        <title>whole genome sequence of Prevotella melaninogenica GAI 07411.</title>
        <authorList>
            <person name="Kondo Y."/>
            <person name="Hoshino T."/>
        </authorList>
    </citation>
    <scope>NUCLEOTIDE SEQUENCE [LARGE SCALE GENOMIC DNA]</scope>
    <source>
        <strain evidence="1 2">GAI 07411</strain>
    </source>
</reference>
<proteinExistence type="predicted"/>
<gene>
    <name evidence="1" type="primary">adh</name>
    <name evidence="1" type="ORF">PMEL1_01271</name>
</gene>
<organism evidence="1 2">
    <name type="scientific">Prevotella melaninogenica</name>
    <dbReference type="NCBI Taxonomy" id="28132"/>
    <lineage>
        <taxon>Bacteria</taxon>
        <taxon>Pseudomonadati</taxon>
        <taxon>Bacteroidota</taxon>
        <taxon>Bacteroidia</taxon>
        <taxon>Bacteroidales</taxon>
        <taxon>Prevotellaceae</taxon>
        <taxon>Prevotella</taxon>
    </lineage>
</organism>
<dbReference type="Gene3D" id="3.90.180.10">
    <property type="entry name" value="Medium-chain alcohol dehydrogenases, catalytic domain"/>
    <property type="match status" value="1"/>
</dbReference>
<dbReference type="Proteomes" id="UP000267517">
    <property type="component" value="Chromosome I"/>
</dbReference>
<dbReference type="InterPro" id="IPR036291">
    <property type="entry name" value="NAD(P)-bd_dom_sf"/>
</dbReference>
<name>A0A250KI17_9BACT</name>
<dbReference type="AlphaFoldDB" id="A0A250KI17"/>
<sequence>MKLTKGRGVDRIVIAGGTVDTFAEAVTILKPGGTIGNVNYLGSGETINIPRVEWGVGMGHKTIRGGLMPGGRLRMEKLAKLVTSGRLNLSHLLTHRFNGFDTWRNHLT</sequence>
<evidence type="ECO:0000313" key="2">
    <source>
        <dbReference type="Proteomes" id="UP000267517"/>
    </source>
</evidence>
<accession>A0A250KI17</accession>
<evidence type="ECO:0000313" key="1">
    <source>
        <dbReference type="EMBL" id="BBA29339.1"/>
    </source>
</evidence>
<dbReference type="Gene3D" id="3.40.50.720">
    <property type="entry name" value="NAD(P)-binding Rossmann-like Domain"/>
    <property type="match status" value="1"/>
</dbReference>
<protein>
    <submittedName>
        <fullName evidence="1">Putative NADP-dependent isopropanol dehydrogenase</fullName>
    </submittedName>
</protein>
<dbReference type="SUPFAM" id="SSF51735">
    <property type="entry name" value="NAD(P)-binding Rossmann-fold domains"/>
    <property type="match status" value="1"/>
</dbReference>